<evidence type="ECO:0008006" key="3">
    <source>
        <dbReference type="Google" id="ProtNLM"/>
    </source>
</evidence>
<proteinExistence type="predicted"/>
<protein>
    <recommendedName>
        <fullName evidence="3">Retrotransposon gag domain-containing protein</fullName>
    </recommendedName>
</protein>
<name>A0A0L6UJB5_9BASI</name>
<dbReference type="OrthoDB" id="4847360at2759"/>
<accession>A0A0L6UJB5</accession>
<sequence>MDALNARLDTMMHMMAEAISQQLVTEETLQKNQAHLEPTAGQENPASTQPIPAPAPVSNPIVLAKPQPFNGTHFPTNASKVAFTIPFMKDYAATWSQPYLDKVFNGEPLVFHDFLNEFKSSFVDHNHRHCAKVALWNLRHTGIVLAYTQYYNKHTCTVGWANTPLMSLYQHAHQGTIFGTCLESAIAEGFP</sequence>
<dbReference type="EMBL" id="LAVV01010763">
    <property type="protein sequence ID" value="KNZ48613.1"/>
    <property type="molecule type" value="Genomic_DNA"/>
</dbReference>
<keyword evidence="2" id="KW-1185">Reference proteome</keyword>
<dbReference type="VEuPathDB" id="FungiDB:VP01_553g11"/>
<reference evidence="1 2" key="1">
    <citation type="submission" date="2015-08" db="EMBL/GenBank/DDBJ databases">
        <title>Next Generation Sequencing and Analysis of the Genome of Puccinia sorghi L Schw, the Causal Agent of Maize Common Rust.</title>
        <authorList>
            <person name="Rochi L."/>
            <person name="Burguener G."/>
            <person name="Darino M."/>
            <person name="Turjanski A."/>
            <person name="Kreff E."/>
            <person name="Dieguez M.J."/>
            <person name="Sacco F."/>
        </authorList>
    </citation>
    <scope>NUCLEOTIDE SEQUENCE [LARGE SCALE GENOMIC DNA]</scope>
    <source>
        <strain evidence="1 2">RO10H11247</strain>
    </source>
</reference>
<dbReference type="Proteomes" id="UP000037035">
    <property type="component" value="Unassembled WGS sequence"/>
</dbReference>
<dbReference type="AlphaFoldDB" id="A0A0L6UJB5"/>
<evidence type="ECO:0000313" key="2">
    <source>
        <dbReference type="Proteomes" id="UP000037035"/>
    </source>
</evidence>
<comment type="caution">
    <text evidence="1">The sequence shown here is derived from an EMBL/GenBank/DDBJ whole genome shotgun (WGS) entry which is preliminary data.</text>
</comment>
<gene>
    <name evidence="1" type="ORF">VP01_553g11</name>
</gene>
<evidence type="ECO:0000313" key="1">
    <source>
        <dbReference type="EMBL" id="KNZ48613.1"/>
    </source>
</evidence>
<organism evidence="1 2">
    <name type="scientific">Puccinia sorghi</name>
    <dbReference type="NCBI Taxonomy" id="27349"/>
    <lineage>
        <taxon>Eukaryota</taxon>
        <taxon>Fungi</taxon>
        <taxon>Dikarya</taxon>
        <taxon>Basidiomycota</taxon>
        <taxon>Pucciniomycotina</taxon>
        <taxon>Pucciniomycetes</taxon>
        <taxon>Pucciniales</taxon>
        <taxon>Pucciniaceae</taxon>
        <taxon>Puccinia</taxon>
    </lineage>
</organism>